<dbReference type="WBParaSite" id="L893_g14278.t1">
    <property type="protein sequence ID" value="L893_g14278.t1"/>
    <property type="gene ID" value="L893_g14278"/>
</dbReference>
<proteinExistence type="predicted"/>
<dbReference type="SUPFAM" id="SSF53474">
    <property type="entry name" value="alpha/beta-Hydrolases"/>
    <property type="match status" value="1"/>
</dbReference>
<dbReference type="Pfam" id="PF00135">
    <property type="entry name" value="COesterase"/>
    <property type="match status" value="1"/>
</dbReference>
<organism evidence="2 3">
    <name type="scientific">Steinernema glaseri</name>
    <dbReference type="NCBI Taxonomy" id="37863"/>
    <lineage>
        <taxon>Eukaryota</taxon>
        <taxon>Metazoa</taxon>
        <taxon>Ecdysozoa</taxon>
        <taxon>Nematoda</taxon>
        <taxon>Chromadorea</taxon>
        <taxon>Rhabditida</taxon>
        <taxon>Tylenchina</taxon>
        <taxon>Panagrolaimomorpha</taxon>
        <taxon>Strongyloidoidea</taxon>
        <taxon>Steinernematidae</taxon>
        <taxon>Steinernema</taxon>
    </lineage>
</organism>
<evidence type="ECO:0000313" key="2">
    <source>
        <dbReference type="Proteomes" id="UP000095287"/>
    </source>
</evidence>
<dbReference type="Gene3D" id="3.40.50.1820">
    <property type="entry name" value="alpha/beta hydrolase"/>
    <property type="match status" value="1"/>
</dbReference>
<protein>
    <submittedName>
        <fullName evidence="3">COesterase domain-containing protein</fullName>
    </submittedName>
</protein>
<dbReference type="InterPro" id="IPR002018">
    <property type="entry name" value="CarbesteraseB"/>
</dbReference>
<keyword evidence="2" id="KW-1185">Reference proteome</keyword>
<sequence>MWGPLIGIKFPFKAATHCTELSYLFNVGIIWGFDFNEEDHKMMDVMTKLWCNFAKYGNPNGSDDVPESKLEGFTWEKSTLEKPARFLKICLEPKMMDEYHDGRPLFWLDVQKQAAN</sequence>
<dbReference type="AlphaFoldDB" id="A0A1I7YAD8"/>
<feature type="domain" description="Carboxylesterase type B" evidence="1">
    <location>
        <begin position="11"/>
        <end position="107"/>
    </location>
</feature>
<evidence type="ECO:0000313" key="3">
    <source>
        <dbReference type="WBParaSite" id="L893_g14278.t1"/>
    </source>
</evidence>
<reference evidence="3" key="1">
    <citation type="submission" date="2016-11" db="UniProtKB">
        <authorList>
            <consortium name="WormBaseParasite"/>
        </authorList>
    </citation>
    <scope>IDENTIFICATION</scope>
</reference>
<dbReference type="PANTHER" id="PTHR44590:SF3">
    <property type="entry name" value="CARBOXYLESTERASE TYPE B DOMAIN-CONTAINING PROTEIN"/>
    <property type="match status" value="1"/>
</dbReference>
<accession>A0A1I7YAD8</accession>
<dbReference type="InterPro" id="IPR029058">
    <property type="entry name" value="AB_hydrolase_fold"/>
</dbReference>
<evidence type="ECO:0000259" key="1">
    <source>
        <dbReference type="Pfam" id="PF00135"/>
    </source>
</evidence>
<dbReference type="Proteomes" id="UP000095287">
    <property type="component" value="Unplaced"/>
</dbReference>
<dbReference type="PANTHER" id="PTHR44590">
    <property type="entry name" value="CARBOXYLIC ESTER HYDROLASE-RELATED"/>
    <property type="match status" value="1"/>
</dbReference>
<name>A0A1I7YAD8_9BILA</name>